<dbReference type="GO" id="GO:0000978">
    <property type="term" value="F:RNA polymerase II cis-regulatory region sequence-specific DNA binding"/>
    <property type="evidence" value="ECO:0007669"/>
    <property type="project" value="TreeGrafter"/>
</dbReference>
<dbReference type="KEGG" id="pcw:110197783"/>
<keyword evidence="3 5" id="KW-0863">Zinc-finger</keyword>
<reference evidence="8" key="1">
    <citation type="submission" date="2025-08" db="UniProtKB">
        <authorList>
            <consortium name="RefSeq"/>
        </authorList>
    </citation>
    <scope>IDENTIFICATION</scope>
    <source>
        <tissue evidence="8">Spleen</tissue>
    </source>
</reference>
<dbReference type="FunFam" id="3.30.160.60:FF:000446">
    <property type="entry name" value="Zinc finger protein"/>
    <property type="match status" value="1"/>
</dbReference>
<dbReference type="PANTHER" id="PTHR23226">
    <property type="entry name" value="ZINC FINGER AND SCAN DOMAIN-CONTAINING"/>
    <property type="match status" value="1"/>
</dbReference>
<dbReference type="PROSITE" id="PS50157">
    <property type="entry name" value="ZINC_FINGER_C2H2_2"/>
    <property type="match status" value="1"/>
</dbReference>
<organism evidence="7 8">
    <name type="scientific">Phascolarctos cinereus</name>
    <name type="common">Koala</name>
    <dbReference type="NCBI Taxonomy" id="38626"/>
    <lineage>
        <taxon>Eukaryota</taxon>
        <taxon>Metazoa</taxon>
        <taxon>Chordata</taxon>
        <taxon>Craniata</taxon>
        <taxon>Vertebrata</taxon>
        <taxon>Euteleostomi</taxon>
        <taxon>Mammalia</taxon>
        <taxon>Metatheria</taxon>
        <taxon>Diprotodontia</taxon>
        <taxon>Phascolarctidae</taxon>
        <taxon>Phascolarctos</taxon>
    </lineage>
</organism>
<dbReference type="InterPro" id="IPR036236">
    <property type="entry name" value="Znf_C2H2_sf"/>
</dbReference>
<dbReference type="RefSeq" id="XP_020827501.1">
    <property type="nucleotide sequence ID" value="XM_020971842.1"/>
</dbReference>
<dbReference type="FunFam" id="3.30.160.60:FF:000098">
    <property type="entry name" value="Zinc finger protein 614"/>
    <property type="match status" value="1"/>
</dbReference>
<dbReference type="SMART" id="SM00355">
    <property type="entry name" value="ZnF_C2H2"/>
    <property type="match status" value="1"/>
</dbReference>
<evidence type="ECO:0000256" key="2">
    <source>
        <dbReference type="ARBA" id="ARBA00022737"/>
    </source>
</evidence>
<dbReference type="Gene3D" id="3.30.160.60">
    <property type="entry name" value="Classic Zinc Finger"/>
    <property type="match status" value="2"/>
</dbReference>
<feature type="domain" description="C2H2-type" evidence="6">
    <location>
        <begin position="148"/>
        <end position="175"/>
    </location>
</feature>
<dbReference type="GO" id="GO:0008270">
    <property type="term" value="F:zinc ion binding"/>
    <property type="evidence" value="ECO:0007669"/>
    <property type="project" value="UniProtKB-KW"/>
</dbReference>
<keyword evidence="4" id="KW-0862">Zinc</keyword>
<keyword evidence="7" id="KW-1185">Reference proteome</keyword>
<proteinExistence type="predicted"/>
<keyword evidence="1" id="KW-0479">Metal-binding</keyword>
<dbReference type="InParanoid" id="A0A6P5J8M8"/>
<accession>A0A6P5J8M8</accession>
<keyword evidence="2" id="KW-0677">Repeat</keyword>
<evidence type="ECO:0000313" key="8">
    <source>
        <dbReference type="RefSeq" id="XP_020827501.1"/>
    </source>
</evidence>
<evidence type="ECO:0000259" key="6">
    <source>
        <dbReference type="PROSITE" id="PS50157"/>
    </source>
</evidence>
<dbReference type="InterPro" id="IPR013087">
    <property type="entry name" value="Znf_C2H2_type"/>
</dbReference>
<dbReference type="SUPFAM" id="SSF57667">
    <property type="entry name" value="beta-beta-alpha zinc fingers"/>
    <property type="match status" value="2"/>
</dbReference>
<gene>
    <name evidence="8" type="primary">LOC110197783</name>
</gene>
<evidence type="ECO:0000256" key="4">
    <source>
        <dbReference type="ARBA" id="ARBA00022833"/>
    </source>
</evidence>
<dbReference type="PANTHER" id="PTHR23226:SF425">
    <property type="entry name" value="ZINC FINGER PROTEIN 621"/>
    <property type="match status" value="1"/>
</dbReference>
<dbReference type="PROSITE" id="PS00028">
    <property type="entry name" value="ZINC_FINGER_C2H2_1"/>
    <property type="match status" value="1"/>
</dbReference>
<evidence type="ECO:0000256" key="3">
    <source>
        <dbReference type="ARBA" id="ARBA00022771"/>
    </source>
</evidence>
<dbReference type="Proteomes" id="UP000515140">
    <property type="component" value="Unplaced"/>
</dbReference>
<evidence type="ECO:0000256" key="5">
    <source>
        <dbReference type="PROSITE-ProRule" id="PRU00042"/>
    </source>
</evidence>
<dbReference type="GO" id="GO:0000981">
    <property type="term" value="F:DNA-binding transcription factor activity, RNA polymerase II-specific"/>
    <property type="evidence" value="ECO:0007669"/>
    <property type="project" value="TreeGrafter"/>
</dbReference>
<sequence>MVAGSRRPPAQGSTLWSAPQVCELQESRGCFSIKGLPVPKEDLISYLEEKEAPWLLEQEGLKSCCPEREIRPEMKETTGKLSISVKQTHKENFMSDGSCNFSGRQICAVLHRIHTGEKCYNCHHYRKEPSKQASLIYHQKINTRKKPHECQECGEAFSERSTFIIHQRIHTGQKPYECDQRGKAFTQSSSLAAY</sequence>
<dbReference type="AlphaFoldDB" id="A0A6P5J8M8"/>
<evidence type="ECO:0000313" key="7">
    <source>
        <dbReference type="Proteomes" id="UP000515140"/>
    </source>
</evidence>
<protein>
    <submittedName>
        <fullName evidence="8">Zinc finger protein 79-like</fullName>
    </submittedName>
</protein>
<evidence type="ECO:0000256" key="1">
    <source>
        <dbReference type="ARBA" id="ARBA00022723"/>
    </source>
</evidence>
<name>A0A6P5J8M8_PHACI</name>
<dbReference type="GeneID" id="110197783"/>